<dbReference type="STRING" id="1211777.BN77_1664"/>
<organism evidence="2 3">
    <name type="scientific">Rhizobium mesoamericanum STM3625</name>
    <dbReference type="NCBI Taxonomy" id="1211777"/>
    <lineage>
        <taxon>Bacteria</taxon>
        <taxon>Pseudomonadati</taxon>
        <taxon>Pseudomonadota</taxon>
        <taxon>Alphaproteobacteria</taxon>
        <taxon>Hyphomicrobiales</taxon>
        <taxon>Rhizobiaceae</taxon>
        <taxon>Rhizobium/Agrobacterium group</taxon>
        <taxon>Rhizobium</taxon>
    </lineage>
</organism>
<dbReference type="EMBL" id="CANI01000006">
    <property type="protein sequence ID" value="CCM74530.1"/>
    <property type="molecule type" value="Genomic_DNA"/>
</dbReference>
<protein>
    <submittedName>
        <fullName evidence="2">Uncharacterized protein</fullName>
    </submittedName>
</protein>
<sequence>MDQHNAMSQDKDIRRANLDAANSKAEPGTPVNLLEIGPVLVLEKNYTELEVVDALYAMQEKKVIELLDGNRMRVL</sequence>
<gene>
    <name evidence="2" type="ORF">BN77_1664</name>
</gene>
<comment type="caution">
    <text evidence="2">The sequence shown here is derived from an EMBL/GenBank/DDBJ whole genome shotgun (WGS) entry which is preliminary data.</text>
</comment>
<dbReference type="AlphaFoldDB" id="K0PT37"/>
<proteinExistence type="predicted"/>
<evidence type="ECO:0000256" key="1">
    <source>
        <dbReference type="SAM" id="MobiDB-lite"/>
    </source>
</evidence>
<reference evidence="2 3" key="1">
    <citation type="journal article" date="2013" name="Genome Announc.">
        <title>Draft Genome Sequence of Rhizobium mesoamericanum STM3625, a Nitrogen-Fixing Symbiont of Mimosa pudica Isolated in French Guiana (South America).</title>
        <authorList>
            <person name="Moulin L."/>
            <person name="Mornico D."/>
            <person name="Melkonian R."/>
            <person name="Klonowska A."/>
        </authorList>
    </citation>
    <scope>NUCLEOTIDE SEQUENCE [LARGE SCALE GENOMIC DNA]</scope>
    <source>
        <strain evidence="2 3">STM3625</strain>
    </source>
</reference>
<feature type="region of interest" description="Disordered" evidence="1">
    <location>
        <begin position="1"/>
        <end position="27"/>
    </location>
</feature>
<evidence type="ECO:0000313" key="2">
    <source>
        <dbReference type="EMBL" id="CCM74530.1"/>
    </source>
</evidence>
<keyword evidence="3" id="KW-1185">Reference proteome</keyword>
<dbReference type="eggNOG" id="ENOG502ZZCW">
    <property type="taxonomic scope" value="Bacteria"/>
</dbReference>
<name>K0PT37_9HYPH</name>
<evidence type="ECO:0000313" key="3">
    <source>
        <dbReference type="Proteomes" id="UP000009319"/>
    </source>
</evidence>
<accession>K0PT37</accession>
<dbReference type="Proteomes" id="UP000009319">
    <property type="component" value="Unassembled WGS sequence"/>
</dbReference>
<dbReference type="HOGENOM" id="CLU_2864734_0_0_5"/>
<feature type="compositionally biased region" description="Basic and acidic residues" evidence="1">
    <location>
        <begin position="1"/>
        <end position="17"/>
    </location>
</feature>